<dbReference type="SUPFAM" id="SSF52467">
    <property type="entry name" value="DHS-like NAD/FAD-binding domain"/>
    <property type="match status" value="1"/>
</dbReference>
<dbReference type="SMART" id="SM00893">
    <property type="entry name" value="ETF"/>
    <property type="match status" value="2"/>
</dbReference>
<sequence length="612" mass="64702">MKIAVCIKYVPVIAQMRFDPTARTLVRDGVASEINPFDRLAVVCAAALKMSPEDQVLAIAMGPPQAREGLLHCLALGADRAILLSDRALAGSDTLATARALALALAPEHPDVILCGRNSTDAETGQVGPELAELLDILHISQVRRLAYHATAQQMHVERLTDEGHQVLACALPALFCVTEGVAPERYPRPEELEAAQHKPLAVMDCTQLGADTALFGPPGSPTVVEALRPVTSTRLGRVITDTSALDAARQVAKWLHEHWQTTGTATDKHASAQVRYPQQRQQSIWVVAERQGTGLRRVTLEMLGKARALTAHTRSEVVTLCPGPLEESLVRELATYGADRVLGLGDAPAAPVWTRALGQALAEAVATAQPHAVLFAATATGRDLAARLAARLQLGLTGDAIDLEVDTEGHLIALKPALGDQVIAPIRSKTLPTLVTLRPGVLSPGVPDMRAQALVETLSLPAARPSEPTLLSTQRTEHADAVALTQASIVLGVGMGLGGPEHLPAVQALASALGAALATTRNVVHSQWLPPHLQVGVSGRSIAPRLYLAVGIRGAFNHTVGIQQAGVIIALNRNPRAAIFKAADYGIVGDWQTYLPALVEALRPVLESAQG</sequence>
<gene>
    <name evidence="4" type="ORF">FJZ47_05840</name>
</gene>
<dbReference type="CDD" id="cd01714">
    <property type="entry name" value="ETF_beta"/>
    <property type="match status" value="1"/>
</dbReference>
<dbReference type="PANTHER" id="PTHR43153:SF1">
    <property type="entry name" value="ELECTRON TRANSFER FLAVOPROTEIN SUBUNIT ALPHA, MITOCHONDRIAL"/>
    <property type="match status" value="1"/>
</dbReference>
<accession>A0A937VY63</accession>
<organism evidence="4 5">
    <name type="scientific">Tectimicrobiota bacterium</name>
    <dbReference type="NCBI Taxonomy" id="2528274"/>
    <lineage>
        <taxon>Bacteria</taxon>
        <taxon>Pseudomonadati</taxon>
        <taxon>Nitrospinota/Tectimicrobiota group</taxon>
        <taxon>Candidatus Tectimicrobiota</taxon>
    </lineage>
</organism>
<dbReference type="InterPro" id="IPR014730">
    <property type="entry name" value="ETF_a/b_N"/>
</dbReference>
<evidence type="ECO:0000256" key="1">
    <source>
        <dbReference type="ARBA" id="ARBA00005817"/>
    </source>
</evidence>
<dbReference type="EMBL" id="VGLS01000125">
    <property type="protein sequence ID" value="MBM3223309.1"/>
    <property type="molecule type" value="Genomic_DNA"/>
</dbReference>
<evidence type="ECO:0000256" key="2">
    <source>
        <dbReference type="ARBA" id="ARBA00022982"/>
    </source>
</evidence>
<dbReference type="GO" id="GO:0033539">
    <property type="term" value="P:fatty acid beta-oxidation using acyl-CoA dehydrogenase"/>
    <property type="evidence" value="ECO:0007669"/>
    <property type="project" value="TreeGrafter"/>
</dbReference>
<dbReference type="Pfam" id="PF01012">
    <property type="entry name" value="ETF"/>
    <property type="match status" value="2"/>
</dbReference>
<dbReference type="Gene3D" id="3.40.50.1220">
    <property type="entry name" value="TPP-binding domain"/>
    <property type="match status" value="1"/>
</dbReference>
<dbReference type="InterPro" id="IPR029035">
    <property type="entry name" value="DHS-like_NAD/FAD-binding_dom"/>
</dbReference>
<keyword evidence="2" id="KW-0813">Transport</keyword>
<dbReference type="Proteomes" id="UP000712673">
    <property type="component" value="Unassembled WGS sequence"/>
</dbReference>
<dbReference type="PANTHER" id="PTHR43153">
    <property type="entry name" value="ELECTRON TRANSFER FLAVOPROTEIN ALPHA"/>
    <property type="match status" value="1"/>
</dbReference>
<feature type="domain" description="Electron transfer flavoprotein alpha/beta-subunit N-terminal" evidence="3">
    <location>
        <begin position="285"/>
        <end position="469"/>
    </location>
</feature>
<keyword evidence="2" id="KW-0249">Electron transport</keyword>
<evidence type="ECO:0000313" key="5">
    <source>
        <dbReference type="Proteomes" id="UP000712673"/>
    </source>
</evidence>
<dbReference type="GO" id="GO:0050660">
    <property type="term" value="F:flavin adenine dinucleotide binding"/>
    <property type="evidence" value="ECO:0007669"/>
    <property type="project" value="InterPro"/>
</dbReference>
<proteinExistence type="inferred from homology"/>
<comment type="caution">
    <text evidence="4">The sequence shown here is derived from an EMBL/GenBank/DDBJ whole genome shotgun (WGS) entry which is preliminary data.</text>
</comment>
<dbReference type="Pfam" id="PF00766">
    <property type="entry name" value="ETF_alpha"/>
    <property type="match status" value="1"/>
</dbReference>
<protein>
    <submittedName>
        <fullName evidence="4">Electron transfer flavoprotein alpha/ beta subunit</fullName>
    </submittedName>
</protein>
<dbReference type="InterPro" id="IPR001308">
    <property type="entry name" value="ETF_a/FixB"/>
</dbReference>
<feature type="domain" description="Electron transfer flavoprotein alpha/beta-subunit N-terminal" evidence="3">
    <location>
        <begin position="22"/>
        <end position="213"/>
    </location>
</feature>
<comment type="similarity">
    <text evidence="1">Belongs to the ETF alpha-subunit/FixB family.</text>
</comment>
<dbReference type="AlphaFoldDB" id="A0A937VY63"/>
<reference evidence="4" key="1">
    <citation type="submission" date="2019-03" db="EMBL/GenBank/DDBJ databases">
        <title>Lake Tanganyika Metagenome-Assembled Genomes (MAGs).</title>
        <authorList>
            <person name="Tran P."/>
        </authorList>
    </citation>
    <scope>NUCLEOTIDE SEQUENCE</scope>
    <source>
        <strain evidence="4">K_DeepCast_65m_m2_066</strain>
    </source>
</reference>
<dbReference type="Gene3D" id="3.40.50.620">
    <property type="entry name" value="HUPs"/>
    <property type="match status" value="2"/>
</dbReference>
<dbReference type="GO" id="GO:0009055">
    <property type="term" value="F:electron transfer activity"/>
    <property type="evidence" value="ECO:0007669"/>
    <property type="project" value="InterPro"/>
</dbReference>
<dbReference type="SUPFAM" id="SSF52402">
    <property type="entry name" value="Adenine nucleotide alpha hydrolases-like"/>
    <property type="match status" value="2"/>
</dbReference>
<dbReference type="InterPro" id="IPR014729">
    <property type="entry name" value="Rossmann-like_a/b/a_fold"/>
</dbReference>
<dbReference type="InterPro" id="IPR033948">
    <property type="entry name" value="ETF_beta_N"/>
</dbReference>
<evidence type="ECO:0000313" key="4">
    <source>
        <dbReference type="EMBL" id="MBM3223309.1"/>
    </source>
</evidence>
<dbReference type="InterPro" id="IPR014731">
    <property type="entry name" value="ETF_asu_C"/>
</dbReference>
<evidence type="ECO:0000259" key="3">
    <source>
        <dbReference type="SMART" id="SM00893"/>
    </source>
</evidence>
<name>A0A937VY63_UNCTE</name>